<protein>
    <submittedName>
        <fullName evidence="2">Uncharacterized protein</fullName>
    </submittedName>
</protein>
<evidence type="ECO:0000313" key="2">
    <source>
        <dbReference type="EMBL" id="ROT40015.1"/>
    </source>
</evidence>
<dbReference type="EMBL" id="ML119053">
    <property type="protein sequence ID" value="ROT40015.1"/>
    <property type="molecule type" value="Genomic_DNA"/>
</dbReference>
<name>A0A3N2Q076_SODAK</name>
<evidence type="ECO:0000256" key="1">
    <source>
        <dbReference type="SAM" id="MobiDB-lite"/>
    </source>
</evidence>
<reference evidence="2 3" key="1">
    <citation type="journal article" date="2018" name="Mol. Ecol.">
        <title>The obligate alkalophilic soda-lake fungus Sodiomyces alkalinus has shifted to a protein diet.</title>
        <authorList>
            <person name="Grum-Grzhimaylo A.A."/>
            <person name="Falkoski D.L."/>
            <person name="van den Heuvel J."/>
            <person name="Valero-Jimenez C.A."/>
            <person name="Min B."/>
            <person name="Choi I.G."/>
            <person name="Lipzen A."/>
            <person name="Daum C.G."/>
            <person name="Aanen D.K."/>
            <person name="Tsang A."/>
            <person name="Henrissat B."/>
            <person name="Bilanenko E.N."/>
            <person name="de Vries R.P."/>
            <person name="van Kan J.A.L."/>
            <person name="Grigoriev I.V."/>
            <person name="Debets A.J.M."/>
        </authorList>
    </citation>
    <scope>NUCLEOTIDE SEQUENCE [LARGE SCALE GENOMIC DNA]</scope>
    <source>
        <strain evidence="2 3">F11</strain>
    </source>
</reference>
<organism evidence="2 3">
    <name type="scientific">Sodiomyces alkalinus (strain CBS 110278 / VKM F-3762 / F11)</name>
    <name type="common">Alkaliphilic filamentous fungus</name>
    <dbReference type="NCBI Taxonomy" id="1314773"/>
    <lineage>
        <taxon>Eukaryota</taxon>
        <taxon>Fungi</taxon>
        <taxon>Dikarya</taxon>
        <taxon>Ascomycota</taxon>
        <taxon>Pezizomycotina</taxon>
        <taxon>Sordariomycetes</taxon>
        <taxon>Hypocreomycetidae</taxon>
        <taxon>Glomerellales</taxon>
        <taxon>Plectosphaerellaceae</taxon>
        <taxon>Sodiomyces</taxon>
    </lineage>
</organism>
<sequence>MPPAHVHVVTGLKGHVGHSVITSYDGLTVCCFKDNSLCLSRLQNGEGLIETTGRMNGALRRLRHGRARRSQWESGGGIISDRAGERGEQGQRVASGSSQSLISPNFPVRWARYVNGNASDKEGAVECAKKFKSKSSFGGLRPGVSAPLLEPAGYETVRKFVAARKYMICLVISQPVLSSPPSDPSQGSVQFPFHLVISGFFQTFQLPVHVSPSHHRENPRSISNILSTRLASTLTFDLFSRPSPPNLGQEPLPRLSAFPTTDPAAQPPRHGAKRLTKFDKERKERTRLDQTYCSSSSSPHLLQSLRFPTFLAPAHDTCVAAIDLLTYRDARIPSAPPAHSGGKKSLVQQVQFRLHRKRPLLIGDLPAIRQQDAPQSNRVCSAQQQLYVTLFMAIIGRSLPLQLANPSLSLSLHVLIHPPRFLSINSNRRPLQLVLLFPQKIATRAFALTTVSNFTEPLSLLLPGPLLLKATTSSASSFAQYLSDLHIAVATAIVGNSEHTRSVLSNRATRHLGFNPCRAAAVCRVFDKQTPNIAFPRSLSIFDERRRTMPIPEPYLPDFGLDLAPRYRGAAVSGLPTV</sequence>
<dbReference type="GeneID" id="39582581"/>
<dbReference type="RefSeq" id="XP_028467821.1">
    <property type="nucleotide sequence ID" value="XM_028614103.1"/>
</dbReference>
<dbReference type="Proteomes" id="UP000272025">
    <property type="component" value="Unassembled WGS sequence"/>
</dbReference>
<dbReference type="AlphaFoldDB" id="A0A3N2Q076"/>
<keyword evidence="3" id="KW-1185">Reference proteome</keyword>
<accession>A0A3N2Q076</accession>
<evidence type="ECO:0000313" key="3">
    <source>
        <dbReference type="Proteomes" id="UP000272025"/>
    </source>
</evidence>
<gene>
    <name evidence="2" type="ORF">SODALDRAFT_358440</name>
</gene>
<proteinExistence type="predicted"/>
<feature type="region of interest" description="Disordered" evidence="1">
    <location>
        <begin position="65"/>
        <end position="100"/>
    </location>
</feature>